<dbReference type="Pfam" id="PF26002">
    <property type="entry name" value="Beta-barrel_AprE"/>
    <property type="match status" value="1"/>
</dbReference>
<dbReference type="InterPro" id="IPR058625">
    <property type="entry name" value="MdtA-like_BSH"/>
</dbReference>
<gene>
    <name evidence="4" type="ORF">SAMN04487977_1076</name>
</gene>
<dbReference type="Gene3D" id="2.40.30.170">
    <property type="match status" value="1"/>
</dbReference>
<sequence length="387" mass="44646">MIYGISMAKENIYYSELKDFKRTRIFLEMTLPNIVKYSNWTIITIFFCAFIYLFFAKYNVVVKSTGVIRPSVDISKSISPMNGFITKKCFQDGDYVHKGDILYIFENNTSQTEFDVYSQKLVNTENDLKDSQSILEFIENGTEPFITTNSIMVVKNTLQKLKLQYEQNKNNYEISKALSPLSVSSDELKQKELAMIEAKIAYENYLIEKKLEVTERIAAGKTSIDEIKMNLNKINSSLDNCFIKSPADGFVYQSKVITEGEYITAGQEILKIVPYESDKLKMIININPSDIAELKENMNVRISFPKYPYSEYSSVNGYISFIPKDTITLEDGSSYFAVETTLIDNNIISRRTKNEIPILPGMITNVKIITRTEPLYLYFYNELFMKR</sequence>
<name>A0A1H9HHC0_9SPIR</name>
<feature type="transmembrane region" description="Helical" evidence="1">
    <location>
        <begin position="37"/>
        <end position="55"/>
    </location>
</feature>
<dbReference type="Pfam" id="PF25917">
    <property type="entry name" value="BSH_RND"/>
    <property type="match status" value="1"/>
</dbReference>
<organism evidence="4 5">
    <name type="scientific">Treponema bryantii</name>
    <dbReference type="NCBI Taxonomy" id="163"/>
    <lineage>
        <taxon>Bacteria</taxon>
        <taxon>Pseudomonadati</taxon>
        <taxon>Spirochaetota</taxon>
        <taxon>Spirochaetia</taxon>
        <taxon>Spirochaetales</taxon>
        <taxon>Treponemataceae</taxon>
        <taxon>Treponema</taxon>
    </lineage>
</organism>
<proteinExistence type="predicted"/>
<feature type="domain" description="Multidrug resistance protein MdtA-like barrel-sandwich hybrid" evidence="2">
    <location>
        <begin position="81"/>
        <end position="270"/>
    </location>
</feature>
<keyword evidence="1" id="KW-0812">Transmembrane</keyword>
<dbReference type="Proteomes" id="UP000182360">
    <property type="component" value="Unassembled WGS sequence"/>
</dbReference>
<evidence type="ECO:0000313" key="4">
    <source>
        <dbReference type="EMBL" id="SEQ61730.1"/>
    </source>
</evidence>
<dbReference type="OrthoDB" id="9811754at2"/>
<dbReference type="PANTHER" id="PTHR30386:SF28">
    <property type="entry name" value="EXPORTED PROTEIN"/>
    <property type="match status" value="1"/>
</dbReference>
<evidence type="ECO:0000313" key="5">
    <source>
        <dbReference type="Proteomes" id="UP000182360"/>
    </source>
</evidence>
<dbReference type="PANTHER" id="PTHR30386">
    <property type="entry name" value="MEMBRANE FUSION SUBUNIT OF EMRAB-TOLC MULTIDRUG EFFLUX PUMP"/>
    <property type="match status" value="1"/>
</dbReference>
<accession>A0A1H9HHC0</accession>
<dbReference type="InterPro" id="IPR050739">
    <property type="entry name" value="MFP"/>
</dbReference>
<reference evidence="4 5" key="1">
    <citation type="submission" date="2016-10" db="EMBL/GenBank/DDBJ databases">
        <authorList>
            <person name="de Groot N.N."/>
        </authorList>
    </citation>
    <scope>NUCLEOTIDE SEQUENCE [LARGE SCALE GENOMIC DNA]</scope>
    <source>
        <strain evidence="4 5">B25</strain>
    </source>
</reference>
<evidence type="ECO:0000256" key="1">
    <source>
        <dbReference type="SAM" id="Phobius"/>
    </source>
</evidence>
<dbReference type="AlphaFoldDB" id="A0A1H9HHC0"/>
<keyword evidence="1" id="KW-1133">Transmembrane helix</keyword>
<protein>
    <submittedName>
        <fullName evidence="4">Multidrug resistance efflux pump</fullName>
    </submittedName>
</protein>
<evidence type="ECO:0000259" key="2">
    <source>
        <dbReference type="Pfam" id="PF25917"/>
    </source>
</evidence>
<dbReference type="SUPFAM" id="SSF111369">
    <property type="entry name" value="HlyD-like secretion proteins"/>
    <property type="match status" value="1"/>
</dbReference>
<keyword evidence="1" id="KW-0472">Membrane</keyword>
<keyword evidence="5" id="KW-1185">Reference proteome</keyword>
<dbReference type="InterPro" id="IPR058982">
    <property type="entry name" value="Beta-barrel_AprE"/>
</dbReference>
<dbReference type="EMBL" id="FOFU01000007">
    <property type="protein sequence ID" value="SEQ61730.1"/>
    <property type="molecule type" value="Genomic_DNA"/>
</dbReference>
<feature type="domain" description="AprE-like beta-barrel" evidence="3">
    <location>
        <begin position="283"/>
        <end position="370"/>
    </location>
</feature>
<evidence type="ECO:0000259" key="3">
    <source>
        <dbReference type="Pfam" id="PF26002"/>
    </source>
</evidence>